<organism evidence="1 2">
    <name type="scientific">Phakopsora pachyrhizi</name>
    <name type="common">Asian soybean rust disease fungus</name>
    <dbReference type="NCBI Taxonomy" id="170000"/>
    <lineage>
        <taxon>Eukaryota</taxon>
        <taxon>Fungi</taxon>
        <taxon>Dikarya</taxon>
        <taxon>Basidiomycota</taxon>
        <taxon>Pucciniomycotina</taxon>
        <taxon>Pucciniomycetes</taxon>
        <taxon>Pucciniales</taxon>
        <taxon>Phakopsoraceae</taxon>
        <taxon>Phakopsora</taxon>
    </lineage>
</organism>
<sequence length="74" mass="8397">MPKVLAKRQRLAYAIKEMGLQSLLESDSDSKLETDILYLNHLLTKKYLPLSIPAVAIQQYLSTSLPINQIVQLQ</sequence>
<evidence type="ECO:0000313" key="1">
    <source>
        <dbReference type="EMBL" id="CAH7674013.1"/>
    </source>
</evidence>
<evidence type="ECO:0000313" key="2">
    <source>
        <dbReference type="Proteomes" id="UP001153365"/>
    </source>
</evidence>
<proteinExistence type="predicted"/>
<protein>
    <submittedName>
        <fullName evidence="1">Uncharacterized protein</fullName>
    </submittedName>
</protein>
<dbReference type="EMBL" id="CALTRL010001875">
    <property type="protein sequence ID" value="CAH7674013.1"/>
    <property type="molecule type" value="Genomic_DNA"/>
</dbReference>
<accession>A0AAV0AY88</accession>
<comment type="caution">
    <text evidence="1">The sequence shown here is derived from an EMBL/GenBank/DDBJ whole genome shotgun (WGS) entry which is preliminary data.</text>
</comment>
<reference evidence="1" key="1">
    <citation type="submission" date="2022-06" db="EMBL/GenBank/DDBJ databases">
        <authorList>
            <consortium name="SYNGENTA / RWTH Aachen University"/>
        </authorList>
    </citation>
    <scope>NUCLEOTIDE SEQUENCE</scope>
</reference>
<name>A0AAV0AY88_PHAPC</name>
<dbReference type="Proteomes" id="UP001153365">
    <property type="component" value="Unassembled WGS sequence"/>
</dbReference>
<gene>
    <name evidence="1" type="ORF">PPACK8108_LOCUS8908</name>
</gene>
<keyword evidence="2" id="KW-1185">Reference proteome</keyword>
<dbReference type="AlphaFoldDB" id="A0AAV0AY88"/>